<keyword evidence="3" id="KW-1185">Reference proteome</keyword>
<protein>
    <submittedName>
        <fullName evidence="2">Uncharacterized protein</fullName>
    </submittedName>
</protein>
<organism evidence="2 3">
    <name type="scientific">Thermus arciformis</name>
    <dbReference type="NCBI Taxonomy" id="482827"/>
    <lineage>
        <taxon>Bacteria</taxon>
        <taxon>Thermotogati</taxon>
        <taxon>Deinococcota</taxon>
        <taxon>Deinococci</taxon>
        <taxon>Thermales</taxon>
        <taxon>Thermaceae</taxon>
        <taxon>Thermus</taxon>
    </lineage>
</organism>
<dbReference type="AlphaFoldDB" id="A0A1G7KPI0"/>
<evidence type="ECO:0000313" key="2">
    <source>
        <dbReference type="EMBL" id="SDF39158.1"/>
    </source>
</evidence>
<feature type="chain" id="PRO_5011643586" evidence="1">
    <location>
        <begin position="18"/>
        <end position="254"/>
    </location>
</feature>
<name>A0A1G7KPI0_9DEIN</name>
<keyword evidence="1" id="KW-0732">Signal</keyword>
<dbReference type="RefSeq" id="WP_093008584.1">
    <property type="nucleotide sequence ID" value="NZ_FNBC01000048.1"/>
</dbReference>
<dbReference type="Proteomes" id="UP000199446">
    <property type="component" value="Unassembled WGS sequence"/>
</dbReference>
<reference evidence="3" key="1">
    <citation type="submission" date="2016-10" db="EMBL/GenBank/DDBJ databases">
        <authorList>
            <person name="Varghese N."/>
            <person name="Submissions S."/>
        </authorList>
    </citation>
    <scope>NUCLEOTIDE SEQUENCE [LARGE SCALE GENOMIC DNA]</scope>
    <source>
        <strain evidence="3">CGMCC 1.6992</strain>
    </source>
</reference>
<dbReference type="OrthoDB" id="30673at2"/>
<accession>A0A1G7KPI0</accession>
<gene>
    <name evidence="2" type="ORF">SAMN04488243_14813</name>
</gene>
<proteinExistence type="predicted"/>
<sequence>MRKVLALVAVSLAPALAQFDWLSNLDWGGISNNLNKVSQVLSCDPSSLAQLDFSQPSLVLRGVYRVTKCVLCTTLKMCGLPDDMLYPTFWGEIQNALARGQEVMVVGSGAGVEALARYLGLILHGGGCQNISYGGVPIYTCPPGGIRIPKAYIVTDGRTARKLEAELKEAVKEGLLKVVAVGGERDAPELSGVILGLPILWAGGKGYLFAPGYSTPDRWLWLTPDGPVSNKVALVMRLATSYVVSASRRQEEVR</sequence>
<dbReference type="STRING" id="482827.SAMN04488243_14813"/>
<evidence type="ECO:0000256" key="1">
    <source>
        <dbReference type="SAM" id="SignalP"/>
    </source>
</evidence>
<dbReference type="EMBL" id="FNBC01000048">
    <property type="protein sequence ID" value="SDF39158.1"/>
    <property type="molecule type" value="Genomic_DNA"/>
</dbReference>
<evidence type="ECO:0000313" key="3">
    <source>
        <dbReference type="Proteomes" id="UP000199446"/>
    </source>
</evidence>
<feature type="signal peptide" evidence="1">
    <location>
        <begin position="1"/>
        <end position="17"/>
    </location>
</feature>